<evidence type="ECO:0000256" key="2">
    <source>
        <dbReference type="ARBA" id="ARBA00004922"/>
    </source>
</evidence>
<reference evidence="10" key="1">
    <citation type="submission" date="2022-11" db="UniProtKB">
        <authorList>
            <consortium name="WormBaseParasite"/>
        </authorList>
    </citation>
    <scope>IDENTIFICATION</scope>
</reference>
<name>A0A915NCZ8_MELJA</name>
<feature type="domain" description="Fucosyltransferase C-terminal" evidence="8">
    <location>
        <begin position="114"/>
        <end position="167"/>
    </location>
</feature>
<evidence type="ECO:0000313" key="10">
    <source>
        <dbReference type="WBParaSite" id="scaffold930_cov161.g2110"/>
    </source>
</evidence>
<evidence type="ECO:0000313" key="9">
    <source>
        <dbReference type="Proteomes" id="UP000887561"/>
    </source>
</evidence>
<comment type="subcellular location">
    <subcellularLocation>
        <location evidence="1">Golgi apparatus membrane</location>
        <topology evidence="1">Single-pass type II membrane protein</topology>
    </subcellularLocation>
    <subcellularLocation>
        <location evidence="7">Golgi apparatus</location>
        <location evidence="7">Golgi stack membrane</location>
        <topology evidence="7">Single-pass type II membrane protein</topology>
    </subcellularLocation>
</comment>
<evidence type="ECO:0000256" key="5">
    <source>
        <dbReference type="ARBA" id="ARBA00022679"/>
    </source>
</evidence>
<dbReference type="EC" id="2.4.1.-" evidence="7"/>
<keyword evidence="7" id="KW-0472">Membrane</keyword>
<evidence type="ECO:0000259" key="8">
    <source>
        <dbReference type="Pfam" id="PF00852"/>
    </source>
</evidence>
<dbReference type="PANTHER" id="PTHR48438">
    <property type="entry name" value="ALPHA-(1,3)-FUCOSYLTRANSFERASE C-RELATED"/>
    <property type="match status" value="1"/>
</dbReference>
<dbReference type="GO" id="GO:0000139">
    <property type="term" value="C:Golgi membrane"/>
    <property type="evidence" value="ECO:0007669"/>
    <property type="project" value="UniProtKB-SubCell"/>
</dbReference>
<evidence type="ECO:0000256" key="4">
    <source>
        <dbReference type="ARBA" id="ARBA00022676"/>
    </source>
</evidence>
<accession>A0A915NCZ8</accession>
<dbReference type="Gene3D" id="3.40.50.11660">
    <property type="entry name" value="Glycosyl transferase family 10, C-terminal domain"/>
    <property type="match status" value="2"/>
</dbReference>
<protein>
    <recommendedName>
        <fullName evidence="7">Fucosyltransferase</fullName>
        <ecNumber evidence="7">2.4.1.-</ecNumber>
    </recommendedName>
</protein>
<keyword evidence="4 7" id="KW-0328">Glycosyltransferase</keyword>
<dbReference type="GO" id="GO:0008417">
    <property type="term" value="F:fucosyltransferase activity"/>
    <property type="evidence" value="ECO:0007669"/>
    <property type="project" value="InterPro"/>
</dbReference>
<evidence type="ECO:0000256" key="7">
    <source>
        <dbReference type="RuleBase" id="RU003832"/>
    </source>
</evidence>
<comment type="similarity">
    <text evidence="3 7">Belongs to the glycosyltransferase 10 family.</text>
</comment>
<dbReference type="WBParaSite" id="scaffold930_cov161.g2110">
    <property type="protein sequence ID" value="scaffold930_cov161.g2110"/>
    <property type="gene ID" value="scaffold930_cov161.g2110"/>
</dbReference>
<evidence type="ECO:0000256" key="1">
    <source>
        <dbReference type="ARBA" id="ARBA00004323"/>
    </source>
</evidence>
<dbReference type="Proteomes" id="UP000887561">
    <property type="component" value="Unplaced"/>
</dbReference>
<proteinExistence type="inferred from homology"/>
<comment type="pathway">
    <text evidence="2">Protein modification; protein glycosylation.</text>
</comment>
<keyword evidence="7" id="KW-0812">Transmembrane</keyword>
<keyword evidence="5 7" id="KW-0808">Transferase</keyword>
<sequence>MMYTVECPVETLRYYDRKFLTNTFFNSSATYRLDSDVYMPHDALTKITPKTPKEYIWDQKEVLAKVKNKTKFVFQAISHCNSESGRDLITKRMSELIKLDLVGDCYGVYCDLECYNRELVPIVLSRSVFKGMDVPSNAFIALDDFESVNELVEYLRVLQNNTEKYLK</sequence>
<dbReference type="InterPro" id="IPR038577">
    <property type="entry name" value="GT10-like_C_sf"/>
</dbReference>
<dbReference type="InterPro" id="IPR001503">
    <property type="entry name" value="Glyco_trans_10"/>
</dbReference>
<keyword evidence="6 7" id="KW-0333">Golgi apparatus</keyword>
<dbReference type="InterPro" id="IPR055270">
    <property type="entry name" value="Glyco_tran_10_C"/>
</dbReference>
<keyword evidence="9" id="KW-1185">Reference proteome</keyword>
<dbReference type="SUPFAM" id="SSF53756">
    <property type="entry name" value="UDP-Glycosyltransferase/glycogen phosphorylase"/>
    <property type="match status" value="1"/>
</dbReference>
<dbReference type="AlphaFoldDB" id="A0A915NCZ8"/>
<evidence type="ECO:0000256" key="6">
    <source>
        <dbReference type="ARBA" id="ARBA00023034"/>
    </source>
</evidence>
<evidence type="ECO:0000256" key="3">
    <source>
        <dbReference type="ARBA" id="ARBA00008919"/>
    </source>
</evidence>
<organism evidence="9 10">
    <name type="scientific">Meloidogyne javanica</name>
    <name type="common">Root-knot nematode worm</name>
    <dbReference type="NCBI Taxonomy" id="6303"/>
    <lineage>
        <taxon>Eukaryota</taxon>
        <taxon>Metazoa</taxon>
        <taxon>Ecdysozoa</taxon>
        <taxon>Nematoda</taxon>
        <taxon>Chromadorea</taxon>
        <taxon>Rhabditida</taxon>
        <taxon>Tylenchina</taxon>
        <taxon>Tylenchomorpha</taxon>
        <taxon>Tylenchoidea</taxon>
        <taxon>Meloidogynidae</taxon>
        <taxon>Meloidogyninae</taxon>
        <taxon>Meloidogyne</taxon>
        <taxon>Meloidogyne incognita group</taxon>
    </lineage>
</organism>
<dbReference type="Pfam" id="PF00852">
    <property type="entry name" value="Glyco_transf_10"/>
    <property type="match status" value="1"/>
</dbReference>
<dbReference type="GO" id="GO:0032580">
    <property type="term" value="C:Golgi cisterna membrane"/>
    <property type="evidence" value="ECO:0007669"/>
    <property type="project" value="UniProtKB-SubCell"/>
</dbReference>
<dbReference type="PANTHER" id="PTHR48438:SF1">
    <property type="entry name" value="ALPHA-(1,3)-FUCOSYLTRANSFERASE C-RELATED"/>
    <property type="match status" value="1"/>
</dbReference>